<dbReference type="EMBL" id="LS483470">
    <property type="protein sequence ID" value="SQI35185.1"/>
    <property type="molecule type" value="Genomic_DNA"/>
</dbReference>
<evidence type="ECO:0000259" key="4">
    <source>
        <dbReference type="Pfam" id="PF13193"/>
    </source>
</evidence>
<feature type="domain" description="AMP-dependent synthetase/ligase" evidence="3">
    <location>
        <begin position="15"/>
        <end position="375"/>
    </location>
</feature>
<dbReference type="GO" id="GO:0004467">
    <property type="term" value="F:long-chain fatty acid-CoA ligase activity"/>
    <property type="evidence" value="ECO:0007669"/>
    <property type="project" value="UniProtKB-EC"/>
</dbReference>
<dbReference type="RefSeq" id="WP_111739053.1">
    <property type="nucleotide sequence ID" value="NZ_LR698987.1"/>
</dbReference>
<dbReference type="PANTHER" id="PTHR43201:SF5">
    <property type="entry name" value="MEDIUM-CHAIN ACYL-COA LIGASE ACSF2, MITOCHONDRIAL"/>
    <property type="match status" value="1"/>
</dbReference>
<evidence type="ECO:0000256" key="2">
    <source>
        <dbReference type="ARBA" id="ARBA00022598"/>
    </source>
</evidence>
<accession>A0A2X4X6H7</accession>
<dbReference type="Pfam" id="PF13193">
    <property type="entry name" value="AMP-binding_C"/>
    <property type="match status" value="1"/>
</dbReference>
<sequence>MGTSSPVIQNLYQSLQRSVESRPDGIALFFEGHRYSYRQFQDSVQVSLFCLTERFGLKKGDVIVLALGNRPEFCFLFYAAMALGAIVVPLSTKLKSDDSLTLLENVDAKVIFYDADSQPWLGAGEIDETQRVSLSNWQFMIRNVDSQPDGFRHRPCLVQSDDIAAIIYTSGTTGSPKGAAITHGNFLYAVNAYHQALALNENDSTVLPIPICHITGLSALLCLFIHIGGTIHLHQRFNADEILRTVEQHKITFLHGSPTVFILITQEAERHEKSYNYESLKTIACGAGHLNVGIIDRLSALFPHTEIRPIYGLTETTSPASIFPMDVRQSPKIGSSGVPIPGMECQIRDDNNKPLSAGETGHLWLKGPGVIKQYWNNEKVNRQYFDNDWFYTGDIAALDKDNYLFIKDRSKDMINRGGEKIYCIEIENLISNYPGVKDIAIVPKLSDIYGEEAVAFIIADKKQPLVSDNITQWLSERIAKFKIPSKVIFVSELPKNANGKTDKVALRKRANQH</sequence>
<dbReference type="Proteomes" id="UP000249005">
    <property type="component" value="Chromosome 1"/>
</dbReference>
<name>A0A2X4X6H7_9GAMM</name>
<dbReference type="InterPro" id="IPR000873">
    <property type="entry name" value="AMP-dep_synth/lig_dom"/>
</dbReference>
<evidence type="ECO:0000259" key="3">
    <source>
        <dbReference type="Pfam" id="PF00501"/>
    </source>
</evidence>
<gene>
    <name evidence="5" type="primary">fadD_1</name>
    <name evidence="5" type="ORF">NCTC12151_00388</name>
</gene>
<dbReference type="EC" id="6.2.1.3" evidence="5"/>
<evidence type="ECO:0000256" key="1">
    <source>
        <dbReference type="ARBA" id="ARBA00006432"/>
    </source>
</evidence>
<dbReference type="GO" id="GO:0031956">
    <property type="term" value="F:medium-chain fatty acid-CoA ligase activity"/>
    <property type="evidence" value="ECO:0007669"/>
    <property type="project" value="TreeGrafter"/>
</dbReference>
<dbReference type="PANTHER" id="PTHR43201">
    <property type="entry name" value="ACYL-COA SYNTHETASE"/>
    <property type="match status" value="1"/>
</dbReference>
<feature type="domain" description="AMP-binding enzyme C-terminal" evidence="4">
    <location>
        <begin position="425"/>
        <end position="500"/>
    </location>
</feature>
<dbReference type="InterPro" id="IPR025110">
    <property type="entry name" value="AMP-bd_C"/>
</dbReference>
<protein>
    <submittedName>
        <fullName evidence="5">Long-chain-fatty-acid--CoA ligase</fullName>
        <ecNumber evidence="5">6.2.1.3</ecNumber>
    </submittedName>
</protein>
<dbReference type="AlphaFoldDB" id="A0A2X4X6H7"/>
<keyword evidence="6" id="KW-1185">Reference proteome</keyword>
<dbReference type="KEGG" id="lri:NCTC12151_00388"/>
<evidence type="ECO:0000313" key="6">
    <source>
        <dbReference type="Proteomes" id="UP000249005"/>
    </source>
</evidence>
<dbReference type="OrthoDB" id="9803968at2"/>
<evidence type="ECO:0000313" key="5">
    <source>
        <dbReference type="EMBL" id="SQI35185.1"/>
    </source>
</evidence>
<dbReference type="PROSITE" id="PS00455">
    <property type="entry name" value="AMP_BINDING"/>
    <property type="match status" value="1"/>
</dbReference>
<dbReference type="InterPro" id="IPR020845">
    <property type="entry name" value="AMP-binding_CS"/>
</dbReference>
<organism evidence="5 6">
    <name type="scientific">Leminorella richardii</name>
    <dbReference type="NCBI Taxonomy" id="158841"/>
    <lineage>
        <taxon>Bacteria</taxon>
        <taxon>Pseudomonadati</taxon>
        <taxon>Pseudomonadota</taxon>
        <taxon>Gammaproteobacteria</taxon>
        <taxon>Enterobacterales</taxon>
        <taxon>Budviciaceae</taxon>
        <taxon>Leminorella</taxon>
    </lineage>
</organism>
<dbReference type="SUPFAM" id="SSF56801">
    <property type="entry name" value="Acetyl-CoA synthetase-like"/>
    <property type="match status" value="1"/>
</dbReference>
<reference evidence="5 6" key="1">
    <citation type="submission" date="2018-06" db="EMBL/GenBank/DDBJ databases">
        <authorList>
            <consortium name="Pathogen Informatics"/>
            <person name="Doyle S."/>
        </authorList>
    </citation>
    <scope>NUCLEOTIDE SEQUENCE [LARGE SCALE GENOMIC DNA]</scope>
    <source>
        <strain evidence="5 6">NCTC12151</strain>
    </source>
</reference>
<keyword evidence="2 5" id="KW-0436">Ligase</keyword>
<comment type="similarity">
    <text evidence="1">Belongs to the ATP-dependent AMP-binding enzyme family.</text>
</comment>
<proteinExistence type="inferred from homology"/>
<dbReference type="Pfam" id="PF00501">
    <property type="entry name" value="AMP-binding"/>
    <property type="match status" value="1"/>
</dbReference>
<dbReference type="Gene3D" id="3.40.50.12780">
    <property type="entry name" value="N-terminal domain of ligase-like"/>
    <property type="match status" value="1"/>
</dbReference>
<dbReference type="InterPro" id="IPR042099">
    <property type="entry name" value="ANL_N_sf"/>
</dbReference>
<dbReference type="InterPro" id="IPR045851">
    <property type="entry name" value="AMP-bd_C_sf"/>
</dbReference>
<dbReference type="Gene3D" id="3.30.300.30">
    <property type="match status" value="1"/>
</dbReference>